<feature type="region of interest" description="Disordered" evidence="1">
    <location>
        <begin position="151"/>
        <end position="172"/>
    </location>
</feature>
<organism evidence="3 4">
    <name type="scientific">Acidiferrimicrobium australe</name>
    <dbReference type="NCBI Taxonomy" id="2664430"/>
    <lineage>
        <taxon>Bacteria</taxon>
        <taxon>Bacillati</taxon>
        <taxon>Actinomycetota</taxon>
        <taxon>Acidimicrobiia</taxon>
        <taxon>Acidimicrobiales</taxon>
        <taxon>Acidimicrobiaceae</taxon>
        <taxon>Acidiferrimicrobium</taxon>
    </lineage>
</organism>
<comment type="caution">
    <text evidence="3">The sequence shown here is derived from an EMBL/GenBank/DDBJ whole genome shotgun (WGS) entry which is preliminary data.</text>
</comment>
<keyword evidence="4" id="KW-1185">Reference proteome</keyword>
<name>A0ABW9QWY8_9ACTN</name>
<evidence type="ECO:0000259" key="2">
    <source>
        <dbReference type="Pfam" id="PF13466"/>
    </source>
</evidence>
<reference evidence="3 4" key="1">
    <citation type="submission" date="2019-11" db="EMBL/GenBank/DDBJ databases">
        <title>Acidiferrimicrobium australis gen. nov., sp. nov., an acidophilic and obligately heterotrophic, member of the Actinobacteria that catalyses dissimilatory oxido- reduction of iron isolated from metal-rich acidic water in Chile.</title>
        <authorList>
            <person name="Gonzalez D."/>
            <person name="Huber K."/>
            <person name="Hedrich S."/>
            <person name="Rojas-Villalobos C."/>
            <person name="Quatrini R."/>
            <person name="Dinamarca M.A."/>
            <person name="Schwarz A."/>
            <person name="Canales C."/>
            <person name="Nancucheo I."/>
        </authorList>
    </citation>
    <scope>NUCLEOTIDE SEQUENCE [LARGE SCALE GENOMIC DNA]</scope>
    <source>
        <strain evidence="3 4">USS-CCA1</strain>
    </source>
</reference>
<gene>
    <name evidence="3" type="ORF">GHK86_15855</name>
</gene>
<dbReference type="InterPro" id="IPR058548">
    <property type="entry name" value="MlaB-like_STAS"/>
</dbReference>
<proteinExistence type="predicted"/>
<feature type="compositionally biased region" description="Basic residues" evidence="1">
    <location>
        <begin position="8"/>
        <end position="20"/>
    </location>
</feature>
<sequence length="270" mass="29225">MSPGDRSHWHRRRSSPHRCRSTCSKHPAPSARPRPSAHRRCPCSIHPRRRHATMTDNGLAERSLVAAGNIRAPLRSGPPSLPEARTGVPQADLDDEPEVHVVGSNSNRTVTLARVADVGDEVSGSHCTPDAAATGARSVQPLTAASARSELATAHPRQRAHSAFADPLDEHRRTPSRKFIVPEALDLSNAPTFLRALCRAIDQAPDGIDVDMASADFVGVAGWRVLLHSARYAAGRAPFTLSGLSARHRRTAELLGLTEALRRLEQRGRP</sequence>
<dbReference type="SUPFAM" id="SSF52091">
    <property type="entry name" value="SpoIIaa-like"/>
    <property type="match status" value="1"/>
</dbReference>
<accession>A0ABW9QWY8</accession>
<feature type="domain" description="MlaB-like STAS" evidence="2">
    <location>
        <begin position="182"/>
        <end position="257"/>
    </location>
</feature>
<evidence type="ECO:0000313" key="4">
    <source>
        <dbReference type="Proteomes" id="UP000437736"/>
    </source>
</evidence>
<dbReference type="CDD" id="cd07043">
    <property type="entry name" value="STAS_anti-anti-sigma_factors"/>
    <property type="match status" value="1"/>
</dbReference>
<feature type="compositionally biased region" description="Basic residues" evidence="1">
    <location>
        <begin position="35"/>
        <end position="44"/>
    </location>
</feature>
<dbReference type="InterPro" id="IPR036513">
    <property type="entry name" value="STAS_dom_sf"/>
</dbReference>
<protein>
    <submittedName>
        <fullName evidence="3">STAS domain-containing protein</fullName>
    </submittedName>
</protein>
<dbReference type="Pfam" id="PF13466">
    <property type="entry name" value="STAS_2"/>
    <property type="match status" value="1"/>
</dbReference>
<dbReference type="Gene3D" id="3.30.750.24">
    <property type="entry name" value="STAS domain"/>
    <property type="match status" value="1"/>
</dbReference>
<evidence type="ECO:0000256" key="1">
    <source>
        <dbReference type="SAM" id="MobiDB-lite"/>
    </source>
</evidence>
<dbReference type="Proteomes" id="UP000437736">
    <property type="component" value="Unassembled WGS sequence"/>
</dbReference>
<dbReference type="EMBL" id="WJHE01000889">
    <property type="protein sequence ID" value="MST34189.1"/>
    <property type="molecule type" value="Genomic_DNA"/>
</dbReference>
<feature type="region of interest" description="Disordered" evidence="1">
    <location>
        <begin position="1"/>
        <end position="44"/>
    </location>
</feature>
<evidence type="ECO:0000313" key="3">
    <source>
        <dbReference type="EMBL" id="MST34189.1"/>
    </source>
</evidence>